<dbReference type="Pfam" id="PF20151">
    <property type="entry name" value="DUF6533"/>
    <property type="match status" value="1"/>
</dbReference>
<proteinExistence type="predicted"/>
<sequence>MNLFRAACWTLLIVEHLHLLPSEIQYVWKTRWSLVKALFLITRYLSLLEIVLVCQDRFWDKTTQEACRTSLIITLMTGLTIVTCAEAILFIRVYAFSGHARPMLYYLSLQYIVVHGGQLVAITLTITKARFTTEREYHHPGTHCIVDFASTHVVDGLIFGTTISFAISGILLVLIMSWLGYTKYRHVPITSLVPGLIRDGVAYYLLISVVVAVKITILLAYAKANEDRFLNHGLAEGQVIIHSLLACRLVLQLRQLGDTASTSTQRERIGVVGGHNNDQPFQPIQFASNCHSTLLSGSYTTPHCLETA</sequence>
<organism evidence="3 4">
    <name type="scientific">Coprinopsis marcescibilis</name>
    <name type="common">Agaric fungus</name>
    <name type="synonym">Psathyrella marcescibilis</name>
    <dbReference type="NCBI Taxonomy" id="230819"/>
    <lineage>
        <taxon>Eukaryota</taxon>
        <taxon>Fungi</taxon>
        <taxon>Dikarya</taxon>
        <taxon>Basidiomycota</taxon>
        <taxon>Agaricomycotina</taxon>
        <taxon>Agaricomycetes</taxon>
        <taxon>Agaricomycetidae</taxon>
        <taxon>Agaricales</taxon>
        <taxon>Agaricineae</taxon>
        <taxon>Psathyrellaceae</taxon>
        <taxon>Coprinopsis</taxon>
    </lineage>
</organism>
<evidence type="ECO:0000313" key="4">
    <source>
        <dbReference type="Proteomes" id="UP000307440"/>
    </source>
</evidence>
<feature type="domain" description="DUF6533" evidence="2">
    <location>
        <begin position="5"/>
        <end position="48"/>
    </location>
</feature>
<keyword evidence="4" id="KW-1185">Reference proteome</keyword>
<feature type="transmembrane region" description="Helical" evidence="1">
    <location>
        <begin position="157"/>
        <end position="181"/>
    </location>
</feature>
<keyword evidence="1" id="KW-0472">Membrane</keyword>
<evidence type="ECO:0000256" key="1">
    <source>
        <dbReference type="SAM" id="Phobius"/>
    </source>
</evidence>
<dbReference type="OrthoDB" id="3354157at2759"/>
<feature type="transmembrane region" description="Helical" evidence="1">
    <location>
        <begin position="103"/>
        <end position="126"/>
    </location>
</feature>
<feature type="transmembrane region" description="Helical" evidence="1">
    <location>
        <begin position="66"/>
        <end position="91"/>
    </location>
</feature>
<gene>
    <name evidence="3" type="ORF">FA15DRAFT_669265</name>
</gene>
<feature type="transmembrane region" description="Helical" evidence="1">
    <location>
        <begin position="201"/>
        <end position="222"/>
    </location>
</feature>
<accession>A0A5C3KWZ9</accession>
<evidence type="ECO:0000259" key="2">
    <source>
        <dbReference type="Pfam" id="PF20151"/>
    </source>
</evidence>
<reference evidence="3 4" key="1">
    <citation type="journal article" date="2019" name="Nat. Ecol. Evol.">
        <title>Megaphylogeny resolves global patterns of mushroom evolution.</title>
        <authorList>
            <person name="Varga T."/>
            <person name="Krizsan K."/>
            <person name="Foldi C."/>
            <person name="Dima B."/>
            <person name="Sanchez-Garcia M."/>
            <person name="Sanchez-Ramirez S."/>
            <person name="Szollosi G.J."/>
            <person name="Szarkandi J.G."/>
            <person name="Papp V."/>
            <person name="Albert L."/>
            <person name="Andreopoulos W."/>
            <person name="Angelini C."/>
            <person name="Antonin V."/>
            <person name="Barry K.W."/>
            <person name="Bougher N.L."/>
            <person name="Buchanan P."/>
            <person name="Buyck B."/>
            <person name="Bense V."/>
            <person name="Catcheside P."/>
            <person name="Chovatia M."/>
            <person name="Cooper J."/>
            <person name="Damon W."/>
            <person name="Desjardin D."/>
            <person name="Finy P."/>
            <person name="Geml J."/>
            <person name="Haridas S."/>
            <person name="Hughes K."/>
            <person name="Justo A."/>
            <person name="Karasinski D."/>
            <person name="Kautmanova I."/>
            <person name="Kiss B."/>
            <person name="Kocsube S."/>
            <person name="Kotiranta H."/>
            <person name="LaButti K.M."/>
            <person name="Lechner B.E."/>
            <person name="Liimatainen K."/>
            <person name="Lipzen A."/>
            <person name="Lukacs Z."/>
            <person name="Mihaltcheva S."/>
            <person name="Morgado L.N."/>
            <person name="Niskanen T."/>
            <person name="Noordeloos M.E."/>
            <person name="Ohm R.A."/>
            <person name="Ortiz-Santana B."/>
            <person name="Ovrebo C."/>
            <person name="Racz N."/>
            <person name="Riley R."/>
            <person name="Savchenko A."/>
            <person name="Shiryaev A."/>
            <person name="Soop K."/>
            <person name="Spirin V."/>
            <person name="Szebenyi C."/>
            <person name="Tomsovsky M."/>
            <person name="Tulloss R.E."/>
            <person name="Uehling J."/>
            <person name="Grigoriev I.V."/>
            <person name="Vagvolgyi C."/>
            <person name="Papp T."/>
            <person name="Martin F.M."/>
            <person name="Miettinen O."/>
            <person name="Hibbett D.S."/>
            <person name="Nagy L.G."/>
        </authorList>
    </citation>
    <scope>NUCLEOTIDE SEQUENCE [LARGE SCALE GENOMIC DNA]</scope>
    <source>
        <strain evidence="3 4">CBS 121175</strain>
    </source>
</reference>
<dbReference type="STRING" id="230819.A0A5C3KWZ9"/>
<protein>
    <recommendedName>
        <fullName evidence="2">DUF6533 domain-containing protein</fullName>
    </recommendedName>
</protein>
<dbReference type="EMBL" id="ML210196">
    <property type="protein sequence ID" value="TFK24690.1"/>
    <property type="molecule type" value="Genomic_DNA"/>
</dbReference>
<dbReference type="InterPro" id="IPR045340">
    <property type="entry name" value="DUF6533"/>
</dbReference>
<evidence type="ECO:0000313" key="3">
    <source>
        <dbReference type="EMBL" id="TFK24690.1"/>
    </source>
</evidence>
<keyword evidence="1" id="KW-1133">Transmembrane helix</keyword>
<dbReference type="Proteomes" id="UP000307440">
    <property type="component" value="Unassembled WGS sequence"/>
</dbReference>
<feature type="transmembrane region" description="Helical" evidence="1">
    <location>
        <begin position="32"/>
        <end position="54"/>
    </location>
</feature>
<keyword evidence="1" id="KW-0812">Transmembrane</keyword>
<dbReference type="AlphaFoldDB" id="A0A5C3KWZ9"/>
<name>A0A5C3KWZ9_COPMA</name>